<keyword evidence="1" id="KW-0812">Transmembrane</keyword>
<reference evidence="2 3" key="4">
    <citation type="journal article" date="2011" name="BMC Genomics">
        <title>Genome-wide protein localization prediction strategies for gram negative bacteria.</title>
        <authorList>
            <person name="Romine M.F."/>
        </authorList>
    </citation>
    <scope>NUCLEOTIDE SEQUENCE [LARGE SCALE GENOMIC DNA]</scope>
    <source>
        <strain evidence="3">ATCC 700550 / JCM 31522 / CIP 106686 / LMG 19005 / NCIMB 14063 / MR-1</strain>
    </source>
</reference>
<dbReference type="PaxDb" id="211586-SO_2657"/>
<dbReference type="KEGG" id="son:SO_2657"/>
<dbReference type="HOGENOM" id="CLU_2221424_0_0_6"/>
<evidence type="ECO:0000256" key="1">
    <source>
        <dbReference type="SAM" id="Phobius"/>
    </source>
</evidence>
<dbReference type="Proteomes" id="UP000008186">
    <property type="component" value="Chromosome"/>
</dbReference>
<dbReference type="OrthoDB" id="9994606at2"/>
<keyword evidence="1" id="KW-1133">Transmembrane helix</keyword>
<evidence type="ECO:0000313" key="2">
    <source>
        <dbReference type="EMBL" id="AAN55685.1"/>
    </source>
</evidence>
<dbReference type="STRING" id="211586.SO_2657"/>
<keyword evidence="3" id="KW-1185">Reference proteome</keyword>
<feature type="transmembrane region" description="Helical" evidence="1">
    <location>
        <begin position="6"/>
        <end position="28"/>
    </location>
</feature>
<reference evidence="2 3" key="1">
    <citation type="journal article" date="2002" name="Nat. Biotechnol.">
        <title>Genome sequence of the dissimilatory metal ion-reducing bacterium Shewanella oneidensis.</title>
        <authorList>
            <person name="Heidelberg J.F."/>
            <person name="Paulsen I.T."/>
            <person name="Nelson K.E."/>
            <person name="Gaidos E.J."/>
            <person name="Nelson W.C."/>
            <person name="Read T.D."/>
            <person name="Eisen J.A."/>
            <person name="Seshadri R."/>
            <person name="Ward N."/>
            <person name="Methe B."/>
            <person name="Clayton R.A."/>
            <person name="Meyer T."/>
            <person name="Tsapin A."/>
            <person name="Scott J."/>
            <person name="Beanan M."/>
            <person name="Brinkac L."/>
            <person name="Daugherty S."/>
            <person name="DeBoy R.T."/>
            <person name="Dodson R.J."/>
            <person name="Durkin A.S."/>
            <person name="Haft D.H."/>
            <person name="Kolonay J.F."/>
            <person name="Madupu R."/>
            <person name="Peterson J.D."/>
            <person name="Umayam L.A."/>
            <person name="White O."/>
            <person name="Wolf A.M."/>
            <person name="Vamathevan J."/>
            <person name="Weidman J."/>
            <person name="Impraim M."/>
            <person name="Lee K."/>
            <person name="Berry K."/>
            <person name="Lee C."/>
            <person name="Mueller J."/>
            <person name="Khouri H."/>
            <person name="Gill J."/>
            <person name="Utterback T.R."/>
            <person name="McDonald L.A."/>
            <person name="Feldblyum T.V."/>
            <person name="Smith H.O."/>
            <person name="Venter J.C."/>
            <person name="Nealson K.H."/>
            <person name="Fraser C.M."/>
        </authorList>
    </citation>
    <scope>NUCLEOTIDE SEQUENCE [LARGE SCALE GENOMIC DNA]</scope>
    <source>
        <strain evidence="3">ATCC 700550 / JCM 31522 / CIP 106686 / LMG 19005 / NCIMB 14063 / MR-1</strain>
    </source>
</reference>
<reference evidence="2 3" key="2">
    <citation type="journal article" date="2005" name="Proteomics">
        <title>Global detection and characterization of hypothetical proteins in Shewanella oneidensis MR-1 using LC-MS based proteomics.</title>
        <authorList>
            <person name="Elias D.A."/>
            <person name="Monroe M.E."/>
            <person name="Marshall M.J."/>
            <person name="Romine M.F."/>
            <person name="Belieav A.S."/>
            <person name="Fredrickson J.K."/>
            <person name="Anderson G.A."/>
            <person name="Smith R.D."/>
            <person name="Lipton M.S."/>
        </authorList>
    </citation>
    <scope>NUCLEOTIDE SEQUENCE [LARGE SCALE GENOMIC DNA]</scope>
    <source>
        <strain evidence="3">ATCC 700550 / JCM 31522 / CIP 106686 / LMG 19005 / NCIMB 14063 / MR-1</strain>
    </source>
</reference>
<name>Q8EDT6_SHEON</name>
<organism evidence="2 3">
    <name type="scientific">Shewanella oneidensis (strain ATCC 700550 / JCM 31522 / CIP 106686 / LMG 19005 / NCIMB 14063 / MR-1)</name>
    <dbReference type="NCBI Taxonomy" id="211586"/>
    <lineage>
        <taxon>Bacteria</taxon>
        <taxon>Pseudomonadati</taxon>
        <taxon>Pseudomonadota</taxon>
        <taxon>Gammaproteobacteria</taxon>
        <taxon>Alteromonadales</taxon>
        <taxon>Shewanellaceae</taxon>
        <taxon>Shewanella</taxon>
    </lineage>
</organism>
<evidence type="ECO:0000313" key="3">
    <source>
        <dbReference type="Proteomes" id="UP000008186"/>
    </source>
</evidence>
<dbReference type="BioCyc" id="SONE211586:G1GMP-2440-MONOMER"/>
<dbReference type="AlphaFoldDB" id="Q8EDT6"/>
<keyword evidence="1" id="KW-0472">Membrane</keyword>
<reference evidence="2 3" key="3">
    <citation type="journal article" date="2008" name="Appl. Environ. Microbiol.">
        <title>Identification of mobile elements and pseudogenes in the Shewanella oneidensis MR-1 genome.</title>
        <authorList>
            <person name="Romine M.F."/>
            <person name="Carlson T.S."/>
            <person name="Norbeck A.D."/>
            <person name="McCue L.A."/>
            <person name="Lipton M.S."/>
        </authorList>
    </citation>
    <scope>NUCLEOTIDE SEQUENCE [LARGE SCALE GENOMIC DNA]</scope>
    <source>
        <strain evidence="3">ATCC 700550 / JCM 31522 / CIP 106686 / LMG 19005 / NCIMB 14063 / MR-1</strain>
    </source>
</reference>
<protein>
    <submittedName>
        <fullName evidence="2">Mu phage uncharacterized protein</fullName>
    </submittedName>
</protein>
<proteinExistence type="predicted"/>
<gene>
    <name evidence="2" type="ordered locus">SO_2657</name>
</gene>
<sequence>MMATESIMQFIVFWSGVAVIAYLCYCLAGFVSRMLNLFSDEPDSEQTYTDDNGVKWFKYGVEYTDQRGRTMTFDIWALSFADADRHLNQIANNGRVYGQIYCQVKG</sequence>
<accession>Q8EDT6</accession>
<dbReference type="PATRIC" id="fig|1028802.3.peg.754"/>
<dbReference type="EMBL" id="AE014299">
    <property type="protein sequence ID" value="AAN55685.1"/>
    <property type="molecule type" value="Genomic_DNA"/>
</dbReference>